<accession>A0A0F8ZPC9</accession>
<proteinExistence type="predicted"/>
<gene>
    <name evidence="1" type="ORF">LCGC14_2669930</name>
</gene>
<sequence length="39" mass="4911">PKIWKWFKFQVWYDMQYSRGYVAGVEEGRRVERRRADES</sequence>
<evidence type="ECO:0000313" key="1">
    <source>
        <dbReference type="EMBL" id="KKK95722.1"/>
    </source>
</evidence>
<feature type="non-terminal residue" evidence="1">
    <location>
        <position position="1"/>
    </location>
</feature>
<dbReference type="AlphaFoldDB" id="A0A0F8ZPC9"/>
<comment type="caution">
    <text evidence="1">The sequence shown here is derived from an EMBL/GenBank/DDBJ whole genome shotgun (WGS) entry which is preliminary data.</text>
</comment>
<name>A0A0F8ZPC9_9ZZZZ</name>
<organism evidence="1">
    <name type="scientific">marine sediment metagenome</name>
    <dbReference type="NCBI Taxonomy" id="412755"/>
    <lineage>
        <taxon>unclassified sequences</taxon>
        <taxon>metagenomes</taxon>
        <taxon>ecological metagenomes</taxon>
    </lineage>
</organism>
<dbReference type="EMBL" id="LAZR01046788">
    <property type="protein sequence ID" value="KKK95722.1"/>
    <property type="molecule type" value="Genomic_DNA"/>
</dbReference>
<protein>
    <submittedName>
        <fullName evidence="1">Uncharacterized protein</fullName>
    </submittedName>
</protein>
<reference evidence="1" key="1">
    <citation type="journal article" date="2015" name="Nature">
        <title>Complex archaea that bridge the gap between prokaryotes and eukaryotes.</title>
        <authorList>
            <person name="Spang A."/>
            <person name="Saw J.H."/>
            <person name="Jorgensen S.L."/>
            <person name="Zaremba-Niedzwiedzka K."/>
            <person name="Martijn J."/>
            <person name="Lind A.E."/>
            <person name="van Eijk R."/>
            <person name="Schleper C."/>
            <person name="Guy L."/>
            <person name="Ettema T.J."/>
        </authorList>
    </citation>
    <scope>NUCLEOTIDE SEQUENCE</scope>
</reference>